<dbReference type="EMBL" id="KI392567">
    <property type="protein sequence ID" value="ERN13788.1"/>
    <property type="molecule type" value="Genomic_DNA"/>
</dbReference>
<dbReference type="Proteomes" id="UP000017836">
    <property type="component" value="Unassembled WGS sequence"/>
</dbReference>
<dbReference type="InterPro" id="IPR025322">
    <property type="entry name" value="PADRE_dom"/>
</dbReference>
<sequence length="195" mass="22656">MKVRRLIPFFRRRDWAKKIEKDEGYLMEKSLRECELRIVHAGGFVEKYYVAIRAAEVLEKHPGLCLARPEVFKRPHESLVSPDESLLPGQKFLLVPQSTVRKLRERHSESSLELAKRAFERDSVVKKCEEGEDGEDCSICSAREFFLARDRWSTCIRKRWTNMSASKKPFRPPIKRGLQGPGWQPSLTSVKELSP</sequence>
<protein>
    <submittedName>
        <fullName evidence="2">Uncharacterized protein</fullName>
    </submittedName>
</protein>
<keyword evidence="3" id="KW-1185">Reference proteome</keyword>
<dbReference type="OMA" id="VSRERWS"/>
<feature type="region of interest" description="Disordered" evidence="1">
    <location>
        <begin position="166"/>
        <end position="195"/>
    </location>
</feature>
<evidence type="ECO:0000256" key="1">
    <source>
        <dbReference type="SAM" id="MobiDB-lite"/>
    </source>
</evidence>
<dbReference type="AlphaFoldDB" id="W1PZH7"/>
<evidence type="ECO:0000313" key="2">
    <source>
        <dbReference type="EMBL" id="ERN13788.1"/>
    </source>
</evidence>
<dbReference type="Pfam" id="PF14009">
    <property type="entry name" value="PADRE"/>
    <property type="match status" value="1"/>
</dbReference>
<proteinExistence type="predicted"/>
<evidence type="ECO:0000313" key="3">
    <source>
        <dbReference type="Proteomes" id="UP000017836"/>
    </source>
</evidence>
<accession>W1PZH7</accession>
<name>W1PZH7_AMBTC</name>
<organism evidence="2 3">
    <name type="scientific">Amborella trichopoda</name>
    <dbReference type="NCBI Taxonomy" id="13333"/>
    <lineage>
        <taxon>Eukaryota</taxon>
        <taxon>Viridiplantae</taxon>
        <taxon>Streptophyta</taxon>
        <taxon>Embryophyta</taxon>
        <taxon>Tracheophyta</taxon>
        <taxon>Spermatophyta</taxon>
        <taxon>Magnoliopsida</taxon>
        <taxon>Amborellales</taxon>
        <taxon>Amborellaceae</taxon>
        <taxon>Amborella</taxon>
    </lineage>
</organism>
<dbReference type="Gramene" id="ERN13788">
    <property type="protein sequence ID" value="ERN13788"/>
    <property type="gene ID" value="AMTR_s00049p00202750"/>
</dbReference>
<reference evidence="3" key="1">
    <citation type="journal article" date="2013" name="Science">
        <title>The Amborella genome and the evolution of flowering plants.</title>
        <authorList>
            <consortium name="Amborella Genome Project"/>
        </authorList>
    </citation>
    <scope>NUCLEOTIDE SEQUENCE [LARGE SCALE GENOMIC DNA]</scope>
</reference>
<dbReference type="eggNOG" id="ENOG502S3XK">
    <property type="taxonomic scope" value="Eukaryota"/>
</dbReference>
<feature type="compositionally biased region" description="Polar residues" evidence="1">
    <location>
        <begin position="185"/>
        <end position="195"/>
    </location>
</feature>
<dbReference type="PANTHER" id="PTHR33052">
    <property type="entry name" value="DUF4228 DOMAIN PROTEIN-RELATED"/>
    <property type="match status" value="1"/>
</dbReference>
<gene>
    <name evidence="2" type="ORF">AMTR_s00049p00202750</name>
</gene>
<dbReference type="HOGENOM" id="CLU_087759_0_0_1"/>